<keyword evidence="2" id="KW-1185">Reference proteome</keyword>
<dbReference type="EMBL" id="OW152816">
    <property type="protein sequence ID" value="CAH2066468.1"/>
    <property type="molecule type" value="Genomic_DNA"/>
</dbReference>
<evidence type="ECO:0000313" key="1">
    <source>
        <dbReference type="EMBL" id="CAH2066468.1"/>
    </source>
</evidence>
<gene>
    <name evidence="1" type="ORF">IPOD504_LOCUS13443</name>
</gene>
<accession>A0ABN8IX13</accession>
<protein>
    <submittedName>
        <fullName evidence="1">Uncharacterized protein</fullName>
    </submittedName>
</protein>
<reference evidence="1" key="1">
    <citation type="submission" date="2022-03" db="EMBL/GenBank/DDBJ databases">
        <authorList>
            <person name="Martin H S."/>
        </authorList>
    </citation>
    <scope>NUCLEOTIDE SEQUENCE</scope>
</reference>
<dbReference type="Proteomes" id="UP000837857">
    <property type="component" value="Chromosome 4"/>
</dbReference>
<organism evidence="1 2">
    <name type="scientific">Iphiclides podalirius</name>
    <name type="common">scarce swallowtail</name>
    <dbReference type="NCBI Taxonomy" id="110791"/>
    <lineage>
        <taxon>Eukaryota</taxon>
        <taxon>Metazoa</taxon>
        <taxon>Ecdysozoa</taxon>
        <taxon>Arthropoda</taxon>
        <taxon>Hexapoda</taxon>
        <taxon>Insecta</taxon>
        <taxon>Pterygota</taxon>
        <taxon>Neoptera</taxon>
        <taxon>Endopterygota</taxon>
        <taxon>Lepidoptera</taxon>
        <taxon>Glossata</taxon>
        <taxon>Ditrysia</taxon>
        <taxon>Papilionoidea</taxon>
        <taxon>Papilionidae</taxon>
        <taxon>Papilioninae</taxon>
        <taxon>Iphiclides</taxon>
    </lineage>
</organism>
<evidence type="ECO:0000313" key="2">
    <source>
        <dbReference type="Proteomes" id="UP000837857"/>
    </source>
</evidence>
<sequence>MSVSSAIFRLMSQYRRWREAAAGRMHLHTLMWTQHMHLAPNLLNINVNFSARVSYSLAVALNAERLKLTECKRRGDNWGSGKGGRKKGNAIIVVRPRHAVTDSTAAHEPVASTCYPS</sequence>
<proteinExistence type="predicted"/>
<name>A0ABN8IX13_9NEOP</name>
<feature type="non-terminal residue" evidence="1">
    <location>
        <position position="1"/>
    </location>
</feature>